<gene>
    <name evidence="1" type="ORF">S7711_02871</name>
</gene>
<dbReference type="SUPFAM" id="SSF51182">
    <property type="entry name" value="RmlC-like cupins"/>
    <property type="match status" value="1"/>
</dbReference>
<proteinExistence type="predicted"/>
<organism evidence="1 2">
    <name type="scientific">Stachybotrys chartarum (strain CBS 109288 / IBT 7711)</name>
    <name type="common">Toxic black mold</name>
    <name type="synonym">Stilbospora chartarum</name>
    <dbReference type="NCBI Taxonomy" id="1280523"/>
    <lineage>
        <taxon>Eukaryota</taxon>
        <taxon>Fungi</taxon>
        <taxon>Dikarya</taxon>
        <taxon>Ascomycota</taxon>
        <taxon>Pezizomycotina</taxon>
        <taxon>Sordariomycetes</taxon>
        <taxon>Hypocreomycetidae</taxon>
        <taxon>Hypocreales</taxon>
        <taxon>Stachybotryaceae</taxon>
        <taxon>Stachybotrys</taxon>
    </lineage>
</organism>
<dbReference type="Gene3D" id="2.60.120.10">
    <property type="entry name" value="Jelly Rolls"/>
    <property type="match status" value="1"/>
</dbReference>
<accession>A0A084AH92</accession>
<keyword evidence="2" id="KW-1185">Reference proteome</keyword>
<dbReference type="InterPro" id="IPR014710">
    <property type="entry name" value="RmlC-like_jellyroll"/>
</dbReference>
<dbReference type="InterPro" id="IPR011051">
    <property type="entry name" value="RmlC_Cupin_sf"/>
</dbReference>
<dbReference type="CDD" id="cd02231">
    <property type="entry name" value="cupin_BLL6423-like"/>
    <property type="match status" value="1"/>
</dbReference>
<dbReference type="InterPro" id="IPR047142">
    <property type="entry name" value="OryJ/VirC-like"/>
</dbReference>
<dbReference type="OrthoDB" id="5840532at2759"/>
<dbReference type="HOGENOM" id="CLU_096188_0_2_1"/>
<dbReference type="PANTHER" id="PTHR36156">
    <property type="entry name" value="SLR2101 PROTEIN"/>
    <property type="match status" value="1"/>
</dbReference>
<dbReference type="PANTHER" id="PTHR36156:SF2">
    <property type="entry name" value="CUPIN TYPE-2 DOMAIN-CONTAINING PROTEIN"/>
    <property type="match status" value="1"/>
</dbReference>
<dbReference type="Proteomes" id="UP000028045">
    <property type="component" value="Unassembled WGS sequence"/>
</dbReference>
<dbReference type="EMBL" id="KL648731">
    <property type="protein sequence ID" value="KEY64671.1"/>
    <property type="molecule type" value="Genomic_DNA"/>
</dbReference>
<evidence type="ECO:0000313" key="2">
    <source>
        <dbReference type="Proteomes" id="UP000028045"/>
    </source>
</evidence>
<name>A0A084AH92_STACB</name>
<sequence length="234" mass="26139">MTADSTESLHPVQGLPRVVRHITGHDAEGKSVFLVTDSGDHYRGLVNKAAVVNNLYSTHQHPVDLNAGADIKYARKNEVRYPAVQVNQWKQWDLILTMILQPGMSVKNGTVCRMIDFAPNGVLPMHRVQSLDYAVVIEGVFKLMLDSGEEKIIQRGDVTIQRSPSHEWVNITGDGLLPGRVLFVMLDTRDAQVAGNKFNESLGVFDRDYAGLNGHETAVRVPIIRPNDYYESEF</sequence>
<reference evidence="1 2" key="1">
    <citation type="journal article" date="2014" name="BMC Genomics">
        <title>Comparative genome sequencing reveals chemotype-specific gene clusters in the toxigenic black mold Stachybotrys.</title>
        <authorList>
            <person name="Semeiks J."/>
            <person name="Borek D."/>
            <person name="Otwinowski Z."/>
            <person name="Grishin N.V."/>
        </authorList>
    </citation>
    <scope>NUCLEOTIDE SEQUENCE [LARGE SCALE GENOMIC DNA]</scope>
    <source>
        <strain evidence="2">CBS 109288 / IBT 7711</strain>
    </source>
</reference>
<protein>
    <submittedName>
        <fullName evidence="1">Uncharacterized protein</fullName>
    </submittedName>
</protein>
<evidence type="ECO:0000313" key="1">
    <source>
        <dbReference type="EMBL" id="KEY64671.1"/>
    </source>
</evidence>
<dbReference type="AlphaFoldDB" id="A0A084AH92"/>